<dbReference type="AlphaFoldDB" id="B8MJS9"/>
<evidence type="ECO:0000256" key="6">
    <source>
        <dbReference type="ARBA" id="ARBA00023180"/>
    </source>
</evidence>
<dbReference type="InterPro" id="IPR007657">
    <property type="entry name" value="Glycosyltransferase_61"/>
</dbReference>
<evidence type="ECO:0000256" key="9">
    <source>
        <dbReference type="ARBA" id="ARBA00048317"/>
    </source>
</evidence>
<accession>B8MJS9</accession>
<sequence>MFNRFFLSQRRLILGVLTLFVLLGTLQFLHSRKVIQPRLLSGSGAVLEPERLGLAYLENLRKSRAQYCSPASPSQLMCFHSQTAPEGRIDSFCVGQNAVFNPSLRKFQLSCERIDPRGVESNQSAPALDDFPMYWYHTGPRQVFNDFVDLDAQVEHNKEIERITILVKREGAGNIWHSLMEIMSASMTLDVLQMTRSVGSLHPIISAEDSLKSQVVIVDSHTDGPYFDLWRILAKMPVVRLPDLSTDFNSSLVVVPLPGGSNPIWQADWEPTLCQHSDLLQTFAWRVRQQLNISDPVKLPDQVVVTIIERQGTRKLIDQHARIEALKKQYQASEVLIQLIDFAVLPLQEQVQIIRGTDVLVGVHGAGLTHGLWLPQRSAMVEILPEGFQHKGFRNLAGALGHDYFSTHASTLQTSSRGANDNSWQVSDVALDEERWLQLMNVAIKSMYNKGRHNFDTVK</sequence>
<dbReference type="PANTHER" id="PTHR20961:SF148">
    <property type="entry name" value="EGF DOMAIN-SPECIFIC O-LINKED N-ACETYLGLUCOSAMINE TRANSFERASE"/>
    <property type="match status" value="1"/>
</dbReference>
<evidence type="ECO:0000259" key="11">
    <source>
        <dbReference type="Pfam" id="PF04577"/>
    </source>
</evidence>
<dbReference type="GeneID" id="8102998"/>
<dbReference type="EMBL" id="EQ962657">
    <property type="protein sequence ID" value="EED14746.1"/>
    <property type="molecule type" value="Genomic_DNA"/>
</dbReference>
<keyword evidence="4" id="KW-0732">Signal</keyword>
<keyword evidence="5" id="KW-0256">Endoplasmic reticulum</keyword>
<dbReference type="EC" id="2.4.1.255" evidence="1"/>
<dbReference type="PhylomeDB" id="B8MJS9"/>
<dbReference type="InterPro" id="IPR049625">
    <property type="entry name" value="Glyco_transf_61_cat"/>
</dbReference>
<evidence type="ECO:0000256" key="1">
    <source>
        <dbReference type="ARBA" id="ARBA00011970"/>
    </source>
</evidence>
<evidence type="ECO:0000313" key="13">
    <source>
        <dbReference type="Proteomes" id="UP000001745"/>
    </source>
</evidence>
<feature type="domain" description="Glycosyltransferase 61 catalytic" evidence="11">
    <location>
        <begin position="274"/>
        <end position="381"/>
    </location>
</feature>
<dbReference type="OrthoDB" id="529273at2759"/>
<dbReference type="PANTHER" id="PTHR20961">
    <property type="entry name" value="GLYCOSYLTRANSFERASE"/>
    <property type="match status" value="1"/>
</dbReference>
<evidence type="ECO:0000313" key="12">
    <source>
        <dbReference type="EMBL" id="EED14746.1"/>
    </source>
</evidence>
<keyword evidence="2" id="KW-0328">Glycosyltransferase</keyword>
<reference evidence="13" key="1">
    <citation type="journal article" date="2015" name="Genome Announc.">
        <title>Genome sequence of the AIDS-associated pathogen Penicillium marneffei (ATCC18224) and its near taxonomic relative Talaromyces stipitatus (ATCC10500).</title>
        <authorList>
            <person name="Nierman W.C."/>
            <person name="Fedorova-Abrams N.D."/>
            <person name="Andrianopoulos A."/>
        </authorList>
    </citation>
    <scope>NUCLEOTIDE SEQUENCE [LARGE SCALE GENOMIC DNA]</scope>
    <source>
        <strain evidence="13">ATCC 10500 / CBS 375.48 / QM 6759 / NRRL 1006</strain>
    </source>
</reference>
<keyword evidence="3" id="KW-0808">Transferase</keyword>
<dbReference type="OMA" id="DSKNDWQ"/>
<keyword evidence="6" id="KW-0325">Glycoprotein</keyword>
<dbReference type="STRING" id="441959.B8MJS9"/>
<dbReference type="eggNOG" id="KOG4698">
    <property type="taxonomic scope" value="Eukaryota"/>
</dbReference>
<dbReference type="GO" id="GO:0005788">
    <property type="term" value="C:endoplasmic reticulum lumen"/>
    <property type="evidence" value="ECO:0007669"/>
    <property type="project" value="TreeGrafter"/>
</dbReference>
<comment type="catalytic activity">
    <reaction evidence="9">
        <text>L-seryl-[protein] + UDP-N-acetyl-alpha-D-glucosamine = 3-O-(N-acetyl-beta-D-glucosaminyl)-L-seryl-[protein] + UDP + H(+)</text>
        <dbReference type="Rhea" id="RHEA:48904"/>
        <dbReference type="Rhea" id="RHEA-COMP:9863"/>
        <dbReference type="Rhea" id="RHEA-COMP:12251"/>
        <dbReference type="ChEBI" id="CHEBI:15378"/>
        <dbReference type="ChEBI" id="CHEBI:29999"/>
        <dbReference type="ChEBI" id="CHEBI:57705"/>
        <dbReference type="ChEBI" id="CHEBI:58223"/>
        <dbReference type="ChEBI" id="CHEBI:90838"/>
        <dbReference type="EC" id="2.4.1.255"/>
    </reaction>
</comment>
<dbReference type="InParanoid" id="B8MJS9"/>
<dbReference type="RefSeq" id="XP_002484699.1">
    <property type="nucleotide sequence ID" value="XM_002484654.1"/>
</dbReference>
<organism evidence="12 13">
    <name type="scientific">Talaromyces stipitatus (strain ATCC 10500 / CBS 375.48 / QM 6759 / NRRL 1006)</name>
    <name type="common">Penicillium stipitatum</name>
    <dbReference type="NCBI Taxonomy" id="441959"/>
    <lineage>
        <taxon>Eukaryota</taxon>
        <taxon>Fungi</taxon>
        <taxon>Dikarya</taxon>
        <taxon>Ascomycota</taxon>
        <taxon>Pezizomycotina</taxon>
        <taxon>Eurotiomycetes</taxon>
        <taxon>Eurotiomycetidae</taxon>
        <taxon>Eurotiales</taxon>
        <taxon>Trichocomaceae</taxon>
        <taxon>Talaromyces</taxon>
        <taxon>Talaromyces sect. Talaromyces</taxon>
    </lineage>
</organism>
<evidence type="ECO:0000256" key="3">
    <source>
        <dbReference type="ARBA" id="ARBA00022679"/>
    </source>
</evidence>
<evidence type="ECO:0000256" key="5">
    <source>
        <dbReference type="ARBA" id="ARBA00022824"/>
    </source>
</evidence>
<proteinExistence type="predicted"/>
<protein>
    <recommendedName>
        <fullName evidence="7">EGF domain-specific O-linked N-acetylglucosamine transferase</fullName>
        <ecNumber evidence="1">2.4.1.255</ecNumber>
    </recommendedName>
    <alternativeName>
        <fullName evidence="8">Extracellular O-linked N-acetylglucosamine transferase</fullName>
    </alternativeName>
</protein>
<evidence type="ECO:0000256" key="8">
    <source>
        <dbReference type="ARBA" id="ARBA00042574"/>
    </source>
</evidence>
<evidence type="ECO:0000256" key="10">
    <source>
        <dbReference type="ARBA" id="ARBA00049432"/>
    </source>
</evidence>
<gene>
    <name evidence="12" type="ORF">TSTA_042210</name>
</gene>
<dbReference type="GO" id="GO:0097363">
    <property type="term" value="F:protein O-acetylglucosaminyltransferase activity"/>
    <property type="evidence" value="ECO:0007669"/>
    <property type="project" value="UniProtKB-EC"/>
</dbReference>
<dbReference type="Proteomes" id="UP000001745">
    <property type="component" value="Unassembled WGS sequence"/>
</dbReference>
<evidence type="ECO:0000256" key="7">
    <source>
        <dbReference type="ARBA" id="ARBA00040944"/>
    </source>
</evidence>
<dbReference type="Pfam" id="PF04577">
    <property type="entry name" value="Glyco_transf_61"/>
    <property type="match status" value="1"/>
</dbReference>
<comment type="catalytic activity">
    <reaction evidence="10">
        <text>L-threonyl-[protein] + UDP-N-acetyl-alpha-D-glucosamine = 3-O-(N-acetyl-beta-D-glucosaminyl)-L-threonyl-[protein] + UDP + H(+)</text>
        <dbReference type="Rhea" id="RHEA:48908"/>
        <dbReference type="Rhea" id="RHEA-COMP:11060"/>
        <dbReference type="Rhea" id="RHEA-COMP:12252"/>
        <dbReference type="ChEBI" id="CHEBI:15378"/>
        <dbReference type="ChEBI" id="CHEBI:30013"/>
        <dbReference type="ChEBI" id="CHEBI:57705"/>
        <dbReference type="ChEBI" id="CHEBI:58223"/>
        <dbReference type="ChEBI" id="CHEBI:90840"/>
        <dbReference type="EC" id="2.4.1.255"/>
    </reaction>
</comment>
<evidence type="ECO:0000256" key="2">
    <source>
        <dbReference type="ARBA" id="ARBA00022676"/>
    </source>
</evidence>
<dbReference type="HOGENOM" id="CLU_030112_1_0_1"/>
<name>B8MJS9_TALSN</name>
<keyword evidence="13" id="KW-1185">Reference proteome</keyword>
<evidence type="ECO:0000256" key="4">
    <source>
        <dbReference type="ARBA" id="ARBA00022729"/>
    </source>
</evidence>
<dbReference type="VEuPathDB" id="FungiDB:TSTA_042210"/>